<accession>W2H851</accession>
<evidence type="ECO:0000313" key="1">
    <source>
        <dbReference type="EMBL" id="ETK91319.1"/>
    </source>
</evidence>
<gene>
    <name evidence="1" type="ORF">L915_05067</name>
</gene>
<name>W2H851_PHYNI</name>
<dbReference type="EMBL" id="KI685354">
    <property type="protein sequence ID" value="ETK91319.1"/>
    <property type="molecule type" value="Genomic_DNA"/>
</dbReference>
<organism evidence="1">
    <name type="scientific">Phytophthora nicotianae</name>
    <name type="common">Potato buckeye rot agent</name>
    <name type="synonym">Phytophthora parasitica</name>
    <dbReference type="NCBI Taxonomy" id="4792"/>
    <lineage>
        <taxon>Eukaryota</taxon>
        <taxon>Sar</taxon>
        <taxon>Stramenopiles</taxon>
        <taxon>Oomycota</taxon>
        <taxon>Peronosporomycetes</taxon>
        <taxon>Peronosporales</taxon>
        <taxon>Peronosporaceae</taxon>
        <taxon>Phytophthora</taxon>
    </lineage>
</organism>
<dbReference type="AlphaFoldDB" id="W2H851"/>
<reference evidence="1" key="1">
    <citation type="submission" date="2013-11" db="EMBL/GenBank/DDBJ databases">
        <title>The Genome Sequence of Phytophthora parasitica CJ02B3.</title>
        <authorList>
            <consortium name="The Broad Institute Genomics Platform"/>
            <person name="Russ C."/>
            <person name="Tyler B."/>
            <person name="Panabieres F."/>
            <person name="Shan W."/>
            <person name="Tripathy S."/>
            <person name="Grunwald N."/>
            <person name="Machado M."/>
            <person name="Johnson C.S."/>
            <person name="Arredondo F."/>
            <person name="Hong C."/>
            <person name="Coffey M."/>
            <person name="Young S.K."/>
            <person name="Zeng Q."/>
            <person name="Gargeya S."/>
            <person name="Fitzgerald M."/>
            <person name="Abouelleil A."/>
            <person name="Alvarado L."/>
            <person name="Chapman S.B."/>
            <person name="Gainer-Dewar J."/>
            <person name="Goldberg J."/>
            <person name="Griggs A."/>
            <person name="Gujja S."/>
            <person name="Hansen M."/>
            <person name="Howarth C."/>
            <person name="Imamovic A."/>
            <person name="Ireland A."/>
            <person name="Larimer J."/>
            <person name="McCowan C."/>
            <person name="Murphy C."/>
            <person name="Pearson M."/>
            <person name="Poon T.W."/>
            <person name="Priest M."/>
            <person name="Roberts A."/>
            <person name="Saif S."/>
            <person name="Shea T."/>
            <person name="Sykes S."/>
            <person name="Wortman J."/>
            <person name="Nusbaum C."/>
            <person name="Birren B."/>
        </authorList>
    </citation>
    <scope>NUCLEOTIDE SEQUENCE [LARGE SCALE GENOMIC DNA]</scope>
    <source>
        <strain evidence="1">CJ02B3</strain>
    </source>
</reference>
<dbReference type="Proteomes" id="UP000053236">
    <property type="component" value="Unassembled WGS sequence"/>
</dbReference>
<sequence>MSVNSHSLTSRFFNSGHASKITSKVLVRSALSGRWSVSNDCPTVFTHSDKTQSICSCSKGPQSAPSSPTLRNCGVVFTPIILAVSRYQDTRPRYSRIQQFAPQFRLKCQRWSGISSGMFLHASRNLKTSTSL</sequence>
<dbReference type="VEuPathDB" id="FungiDB:PPTG_22518"/>
<protein>
    <submittedName>
        <fullName evidence="1">Uncharacterized protein</fullName>
    </submittedName>
</protein>
<proteinExistence type="predicted"/>